<evidence type="ECO:0000256" key="1">
    <source>
        <dbReference type="SAM" id="Coils"/>
    </source>
</evidence>
<keyword evidence="2" id="KW-0472">Membrane</keyword>
<accession>A0ABP8IGH3</accession>
<evidence type="ECO:0000313" key="4">
    <source>
        <dbReference type="Proteomes" id="UP001501011"/>
    </source>
</evidence>
<proteinExistence type="predicted"/>
<organism evidence="3 4">
    <name type="scientific">Kangiella marina</name>
    <dbReference type="NCBI Taxonomy" id="1079178"/>
    <lineage>
        <taxon>Bacteria</taxon>
        <taxon>Pseudomonadati</taxon>
        <taxon>Pseudomonadota</taxon>
        <taxon>Gammaproteobacteria</taxon>
        <taxon>Kangiellales</taxon>
        <taxon>Kangiellaceae</taxon>
        <taxon>Kangiella</taxon>
    </lineage>
</organism>
<protein>
    <submittedName>
        <fullName evidence="3">Uncharacterized protein</fullName>
    </submittedName>
</protein>
<feature type="transmembrane region" description="Helical" evidence="2">
    <location>
        <begin position="12"/>
        <end position="31"/>
    </location>
</feature>
<feature type="coiled-coil region" evidence="1">
    <location>
        <begin position="141"/>
        <end position="168"/>
    </location>
</feature>
<name>A0ABP8IGH3_9GAMM</name>
<sequence length="274" mass="31868">MQSLFEANPTILAALIGALITLTGVIIAGVIQYKTHSNKLKHEAKSADKQQSLNMKKDVYLKAIEELYATQSQLTALGDINLAQENPSHRLNDFFRSIYRVYMVASDETMFATQDFLLKYMKSYFDLLLESSTVQNSLTHKNISEQTYKRYENEVNRLLETIKQLNEENKMTPETWETLTQSLHFNQEQLDVAATNRDLAWKALNENKRDFYIKAYQKHKEHSESFVKVLACIRGEIFISTDIPKHIEQLNENNKKIEQMMTSMFDHIESQENK</sequence>
<dbReference type="EMBL" id="BAABFV010000001">
    <property type="protein sequence ID" value="GAA4358186.1"/>
    <property type="molecule type" value="Genomic_DNA"/>
</dbReference>
<gene>
    <name evidence="3" type="ORF">GCM10023151_07960</name>
</gene>
<keyword evidence="1" id="KW-0175">Coiled coil</keyword>
<comment type="caution">
    <text evidence="3">The sequence shown here is derived from an EMBL/GenBank/DDBJ whole genome shotgun (WGS) entry which is preliminary data.</text>
</comment>
<dbReference type="Proteomes" id="UP001501011">
    <property type="component" value="Unassembled WGS sequence"/>
</dbReference>
<evidence type="ECO:0000256" key="2">
    <source>
        <dbReference type="SAM" id="Phobius"/>
    </source>
</evidence>
<keyword evidence="2" id="KW-0812">Transmembrane</keyword>
<evidence type="ECO:0000313" key="3">
    <source>
        <dbReference type="EMBL" id="GAA4358186.1"/>
    </source>
</evidence>
<reference evidence="4" key="1">
    <citation type="journal article" date="2019" name="Int. J. Syst. Evol. Microbiol.">
        <title>The Global Catalogue of Microorganisms (GCM) 10K type strain sequencing project: providing services to taxonomists for standard genome sequencing and annotation.</title>
        <authorList>
            <consortium name="The Broad Institute Genomics Platform"/>
            <consortium name="The Broad Institute Genome Sequencing Center for Infectious Disease"/>
            <person name="Wu L."/>
            <person name="Ma J."/>
        </authorList>
    </citation>
    <scope>NUCLEOTIDE SEQUENCE [LARGE SCALE GENOMIC DNA]</scope>
    <source>
        <strain evidence="4">JCM 17728</strain>
    </source>
</reference>
<dbReference type="RefSeq" id="WP_345291903.1">
    <property type="nucleotide sequence ID" value="NZ_BAABFV010000001.1"/>
</dbReference>
<keyword evidence="2" id="KW-1133">Transmembrane helix</keyword>
<keyword evidence="4" id="KW-1185">Reference proteome</keyword>